<reference evidence="1" key="1">
    <citation type="submission" date="2023-06" db="EMBL/GenBank/DDBJ databases">
        <title>Genomic analysis of the entomopathogenic nematode Steinernema hermaphroditum.</title>
        <authorList>
            <person name="Schwarz E.M."/>
            <person name="Heppert J.K."/>
            <person name="Baniya A."/>
            <person name="Schwartz H.T."/>
            <person name="Tan C.-H."/>
            <person name="Antoshechkin I."/>
            <person name="Sternberg P.W."/>
            <person name="Goodrich-Blair H."/>
            <person name="Dillman A.R."/>
        </authorList>
    </citation>
    <scope>NUCLEOTIDE SEQUENCE</scope>
    <source>
        <strain evidence="1">PS9179</strain>
        <tissue evidence="1">Whole animal</tissue>
    </source>
</reference>
<protein>
    <submittedName>
        <fullName evidence="1">Uncharacterized protein</fullName>
    </submittedName>
</protein>
<gene>
    <name evidence="1" type="ORF">QR680_016510</name>
</gene>
<proteinExistence type="predicted"/>
<accession>A0AA39HDE8</accession>
<dbReference type="AlphaFoldDB" id="A0AA39HDE8"/>
<organism evidence="1 2">
    <name type="scientific">Steinernema hermaphroditum</name>
    <dbReference type="NCBI Taxonomy" id="289476"/>
    <lineage>
        <taxon>Eukaryota</taxon>
        <taxon>Metazoa</taxon>
        <taxon>Ecdysozoa</taxon>
        <taxon>Nematoda</taxon>
        <taxon>Chromadorea</taxon>
        <taxon>Rhabditida</taxon>
        <taxon>Tylenchina</taxon>
        <taxon>Panagrolaimomorpha</taxon>
        <taxon>Strongyloidoidea</taxon>
        <taxon>Steinernematidae</taxon>
        <taxon>Steinernema</taxon>
    </lineage>
</organism>
<comment type="caution">
    <text evidence="1">The sequence shown here is derived from an EMBL/GenBank/DDBJ whole genome shotgun (WGS) entry which is preliminary data.</text>
</comment>
<evidence type="ECO:0000313" key="1">
    <source>
        <dbReference type="EMBL" id="KAK0402748.1"/>
    </source>
</evidence>
<evidence type="ECO:0000313" key="2">
    <source>
        <dbReference type="Proteomes" id="UP001175271"/>
    </source>
</evidence>
<dbReference type="Proteomes" id="UP001175271">
    <property type="component" value="Unassembled WGS sequence"/>
</dbReference>
<dbReference type="InterPro" id="IPR012292">
    <property type="entry name" value="Globin/Proto"/>
</dbReference>
<dbReference type="GO" id="GO:0020037">
    <property type="term" value="F:heme binding"/>
    <property type="evidence" value="ECO:0007669"/>
    <property type="project" value="InterPro"/>
</dbReference>
<name>A0AA39HDE8_9BILA</name>
<dbReference type="GO" id="GO:0019825">
    <property type="term" value="F:oxygen binding"/>
    <property type="evidence" value="ECO:0007669"/>
    <property type="project" value="InterPro"/>
</dbReference>
<dbReference type="EMBL" id="JAUCMV010000004">
    <property type="protein sequence ID" value="KAK0402748.1"/>
    <property type="molecule type" value="Genomic_DNA"/>
</dbReference>
<keyword evidence="2" id="KW-1185">Reference proteome</keyword>
<dbReference type="Gene3D" id="1.10.490.10">
    <property type="entry name" value="Globins"/>
    <property type="match status" value="1"/>
</dbReference>
<sequence length="380" mass="43817">MNYLPYAFYDDVFGQLLSNDIKPAQKLAGAPGIVAADHCGKRRELTLWMIQGTNHYGVQLTESTRRELRVVPLNGLHLMYDRITYICLQSDQQEVPEVMSFRDTLSKISVALRFTSNCILQAQMWGKHELVFKKQFFKLLGRSQTFMSVSTSNCGEECEEFVRKQLKSVHLKVMGCTLACPQAFNKVKNGLPNSKRSGGVAFDLTQYDKEILMQHWIPTVLTQEPDLFLKTMLASINNSPKLLDIISCKMYDPGLENIAEWPKLRKMARGNCAFYTRQIITNRLEEALVRQDSEKLGAIHIQYAPYGFKPFLLDIWQANIITLIEQVEFPKALDRLLFIKAFRMLSTFLCTLMIMEYEDSMQTLRVKQRECRSQIFTISM</sequence>